<evidence type="ECO:0000256" key="6">
    <source>
        <dbReference type="ARBA" id="ARBA00022840"/>
    </source>
</evidence>
<keyword evidence="8" id="KW-0119">Carbohydrate metabolism</keyword>
<dbReference type="Pfam" id="PF00483">
    <property type="entry name" value="NTP_transferase"/>
    <property type="match status" value="1"/>
</dbReference>
<dbReference type="Gene3D" id="2.160.10.10">
    <property type="entry name" value="Hexapeptide repeat proteins"/>
    <property type="match status" value="1"/>
</dbReference>
<keyword evidence="4" id="KW-0548">Nucleotidyltransferase</keyword>
<dbReference type="PROSITE" id="PS00810">
    <property type="entry name" value="ADP_GLC_PYROPHOSPH_3"/>
    <property type="match status" value="1"/>
</dbReference>
<keyword evidence="6" id="KW-0067">ATP-binding</keyword>
<comment type="caution">
    <text evidence="11">The sequence shown here is derived from an EMBL/GenBank/DDBJ whole genome shotgun (WGS) entry which is preliminary data.</text>
</comment>
<comment type="similarity">
    <text evidence="1">Belongs to the bacterial/plant glucose-1-phosphate adenylyltransferase family.</text>
</comment>
<dbReference type="InterPro" id="IPR005836">
    <property type="entry name" value="ADP_Glu_pyroP_CS"/>
</dbReference>
<evidence type="ECO:0000256" key="5">
    <source>
        <dbReference type="ARBA" id="ARBA00022741"/>
    </source>
</evidence>
<dbReference type="EMBL" id="BMIV01000002">
    <property type="protein sequence ID" value="GGF58248.1"/>
    <property type="molecule type" value="Genomic_DNA"/>
</dbReference>
<dbReference type="SUPFAM" id="SSF53448">
    <property type="entry name" value="Nucleotide-diphospho-sugar transferases"/>
    <property type="match status" value="1"/>
</dbReference>
<proteinExistence type="inferred from homology"/>
<evidence type="ECO:0000256" key="3">
    <source>
        <dbReference type="ARBA" id="ARBA00022679"/>
    </source>
</evidence>
<evidence type="ECO:0000256" key="1">
    <source>
        <dbReference type="ARBA" id="ARBA00010443"/>
    </source>
</evidence>
<evidence type="ECO:0000256" key="7">
    <source>
        <dbReference type="ARBA" id="ARBA00023056"/>
    </source>
</evidence>
<keyword evidence="3" id="KW-0808">Transferase</keyword>
<dbReference type="PANTHER" id="PTHR43523">
    <property type="entry name" value="GLUCOSE-1-PHOSPHATE ADENYLYLTRANSFERASE-RELATED"/>
    <property type="match status" value="1"/>
</dbReference>
<keyword evidence="7" id="KW-0320">Glycogen biosynthesis</keyword>
<evidence type="ECO:0000259" key="10">
    <source>
        <dbReference type="Pfam" id="PF24894"/>
    </source>
</evidence>
<dbReference type="Gene3D" id="3.90.550.10">
    <property type="entry name" value="Spore Coat Polysaccharide Biosynthesis Protein SpsA, Chain A"/>
    <property type="match status" value="1"/>
</dbReference>
<organism evidence="11 12">
    <name type="scientific">Paracoccus acridae</name>
    <dbReference type="NCBI Taxonomy" id="1795310"/>
    <lineage>
        <taxon>Bacteria</taxon>
        <taxon>Pseudomonadati</taxon>
        <taxon>Pseudomonadota</taxon>
        <taxon>Alphaproteobacteria</taxon>
        <taxon>Rhodobacterales</taxon>
        <taxon>Paracoccaceae</taxon>
        <taxon>Paracoccus</taxon>
    </lineage>
</organism>
<dbReference type="InterPro" id="IPR005835">
    <property type="entry name" value="NTP_transferase_dom"/>
</dbReference>
<evidence type="ECO:0000259" key="9">
    <source>
        <dbReference type="Pfam" id="PF00483"/>
    </source>
</evidence>
<dbReference type="RefSeq" id="WP_268236125.1">
    <property type="nucleotide sequence ID" value="NZ_BMIV01000002.1"/>
</dbReference>
<dbReference type="InterPro" id="IPR011831">
    <property type="entry name" value="ADP-Glc_PPase"/>
</dbReference>
<evidence type="ECO:0000256" key="4">
    <source>
        <dbReference type="ARBA" id="ARBA00022695"/>
    </source>
</evidence>
<evidence type="ECO:0000313" key="12">
    <source>
        <dbReference type="Proteomes" id="UP000640509"/>
    </source>
</evidence>
<dbReference type="InterPro" id="IPR056818">
    <property type="entry name" value="GlmU/GlgC-like_hexapep"/>
</dbReference>
<dbReference type="InterPro" id="IPR029044">
    <property type="entry name" value="Nucleotide-diphossugar_trans"/>
</dbReference>
<dbReference type="Pfam" id="PF24894">
    <property type="entry name" value="Hexapep_GlmU"/>
    <property type="match status" value="1"/>
</dbReference>
<accession>A0ABQ1VDW4</accession>
<keyword evidence="12" id="KW-1185">Reference proteome</keyword>
<reference evidence="12" key="1">
    <citation type="journal article" date="2019" name="Int. J. Syst. Evol. Microbiol.">
        <title>The Global Catalogue of Microorganisms (GCM) 10K type strain sequencing project: providing services to taxonomists for standard genome sequencing and annotation.</title>
        <authorList>
            <consortium name="The Broad Institute Genomics Platform"/>
            <consortium name="The Broad Institute Genome Sequencing Center for Infectious Disease"/>
            <person name="Wu L."/>
            <person name="Ma J."/>
        </authorList>
    </citation>
    <scope>NUCLEOTIDE SEQUENCE [LARGE SCALE GENOMIC DNA]</scope>
    <source>
        <strain evidence="12">CGMCC 1.15419</strain>
    </source>
</reference>
<sequence length="373" mass="40417">MSALRTSNPTGQAVATVLLAGGKGSRLHDLTTAESKPAVHFAGRNRIVDFAMANVVRSGLDRLLVATQFAPATLHDHLPARWGGHFPDGGMILRNGHNRYLGTADAVRHNWAQIKDWGSDQVLVLAADHIYDMDYAALIAAHRASGAAVTVAVDVVPLSQASSFGVMQADATGRIRSFLEKPAHPPAIPGEPDRAMVSMGIYVFETDWLRDALFGQDIESLDFGHEVIPAAVSQGLAMAYRLPAGPSGQAYWRDVGTIDALRQSHLDFLGQQPVRLPRISTLSEWYLGRGSVAMPGALVPSSARLSQCLVAPGVRIPAGLVVGEDPDEDDRWFRRDRNTLLITQAMLDRRDTMRRATFLPAGTRPSLQPRDVA</sequence>
<keyword evidence="5" id="KW-0547">Nucleotide-binding</keyword>
<gene>
    <name evidence="11" type="primary">glgC</name>
    <name evidence="11" type="ORF">GCM10011402_07860</name>
</gene>
<feature type="domain" description="Nucleotidyl transferase" evidence="9">
    <location>
        <begin position="16"/>
        <end position="267"/>
    </location>
</feature>
<feature type="domain" description="Glucose-1-phosphate adenylyltransferase/Bifunctional protein GlmU-like C-terminal hexapeptide" evidence="10">
    <location>
        <begin position="290"/>
        <end position="339"/>
    </location>
</feature>
<evidence type="ECO:0000313" key="11">
    <source>
        <dbReference type="EMBL" id="GGF58248.1"/>
    </source>
</evidence>
<dbReference type="PANTHER" id="PTHR43523:SF2">
    <property type="entry name" value="GLUCOSE-1-PHOSPHATE ADENYLYLTRANSFERASE"/>
    <property type="match status" value="1"/>
</dbReference>
<evidence type="ECO:0000256" key="2">
    <source>
        <dbReference type="ARBA" id="ARBA00022600"/>
    </source>
</evidence>
<keyword evidence="2" id="KW-0321">Glycogen metabolism</keyword>
<protein>
    <submittedName>
        <fullName evidence="11">ADP-glucose pyrophosphorylase</fullName>
    </submittedName>
</protein>
<dbReference type="PROSITE" id="PS00808">
    <property type="entry name" value="ADP_GLC_PYROPHOSPH_1"/>
    <property type="match status" value="1"/>
</dbReference>
<evidence type="ECO:0000256" key="8">
    <source>
        <dbReference type="ARBA" id="ARBA00023277"/>
    </source>
</evidence>
<name>A0ABQ1VDW4_9RHOB</name>
<dbReference type="Proteomes" id="UP000640509">
    <property type="component" value="Unassembled WGS sequence"/>
</dbReference>